<sequence length="270" mass="27090">MGRATVYLLPLASLLVRRAASQAVIASACDQLVTNIQACTPPVTGSTFSVALEDIVACICTNANYETYTTCSADPSFATFTTTVPNLNFGTTAGFQQACTYLAADAASTSADTNGGTLQDDATAIANFQGTLSTNPTNTGDVTNEDSIGSLINTLIAAGSVDAITAEQVLGLTGVTLTTTILPTSTSTTAIVAAPTTTTPAPVTSTDAVASTVTETASSSEASVAYSIISSVPVPIQTKSTNVFTGDAQKRSASAFGLAILFGAVGLAAL</sequence>
<evidence type="ECO:0008006" key="4">
    <source>
        <dbReference type="Google" id="ProtNLM"/>
    </source>
</evidence>
<protein>
    <recommendedName>
        <fullName evidence="4">Extracellular membrane protein CFEM domain-containing protein</fullName>
    </recommendedName>
</protein>
<comment type="caution">
    <text evidence="2">The sequence shown here is derived from an EMBL/GenBank/DDBJ whole genome shotgun (WGS) entry which is preliminary data.</text>
</comment>
<feature type="chain" id="PRO_5009955892" description="Extracellular membrane protein CFEM domain-containing protein" evidence="1">
    <location>
        <begin position="22"/>
        <end position="270"/>
    </location>
</feature>
<dbReference type="HOGENOM" id="CLU_1030907_0_0_1"/>
<reference evidence="2 3" key="2">
    <citation type="journal article" date="2012" name="Open Biol.">
        <title>Characteristics of nucleosomes and linker DNA regions on the genome of the basidiomycete Mixia osmundae revealed by mono- and dinucleosome mapping.</title>
        <authorList>
            <person name="Nishida H."/>
            <person name="Kondo S."/>
            <person name="Matsumoto T."/>
            <person name="Suzuki Y."/>
            <person name="Yoshikawa H."/>
            <person name="Taylor T.D."/>
            <person name="Sugiyama J."/>
        </authorList>
    </citation>
    <scope>NUCLEOTIDE SEQUENCE [LARGE SCALE GENOMIC DNA]</scope>
    <source>
        <strain evidence="3">CBS 9802 / IAM 14324 / JCM 22182 / KY 12970</strain>
    </source>
</reference>
<evidence type="ECO:0000256" key="1">
    <source>
        <dbReference type="SAM" id="SignalP"/>
    </source>
</evidence>
<accession>G7E9F9</accession>
<keyword evidence="3" id="KW-1185">Reference proteome</keyword>
<proteinExistence type="predicted"/>
<gene>
    <name evidence="2" type="primary">Mo05973</name>
    <name evidence="2" type="ORF">E5Q_05973</name>
</gene>
<dbReference type="PROSITE" id="PS51257">
    <property type="entry name" value="PROKAR_LIPOPROTEIN"/>
    <property type="match status" value="1"/>
</dbReference>
<dbReference type="AlphaFoldDB" id="G7E9F9"/>
<keyword evidence="1" id="KW-0732">Signal</keyword>
<name>G7E9F9_MIXOS</name>
<dbReference type="Proteomes" id="UP000009131">
    <property type="component" value="Unassembled WGS sequence"/>
</dbReference>
<reference evidence="2 3" key="1">
    <citation type="journal article" date="2011" name="J. Gen. Appl. Microbiol.">
        <title>Draft genome sequencing of the enigmatic basidiomycete Mixia osmundae.</title>
        <authorList>
            <person name="Nishida H."/>
            <person name="Nagatsuka Y."/>
            <person name="Sugiyama J."/>
        </authorList>
    </citation>
    <scope>NUCLEOTIDE SEQUENCE [LARGE SCALE GENOMIC DNA]</scope>
    <source>
        <strain evidence="3">CBS 9802 / IAM 14324 / JCM 22182 / KY 12970</strain>
    </source>
</reference>
<organism evidence="2 3">
    <name type="scientific">Mixia osmundae (strain CBS 9802 / IAM 14324 / JCM 22182 / KY 12970)</name>
    <dbReference type="NCBI Taxonomy" id="764103"/>
    <lineage>
        <taxon>Eukaryota</taxon>
        <taxon>Fungi</taxon>
        <taxon>Dikarya</taxon>
        <taxon>Basidiomycota</taxon>
        <taxon>Pucciniomycotina</taxon>
        <taxon>Mixiomycetes</taxon>
        <taxon>Mixiales</taxon>
        <taxon>Mixiaceae</taxon>
        <taxon>Mixia</taxon>
    </lineage>
</organism>
<dbReference type="RefSeq" id="XP_014568526.1">
    <property type="nucleotide sequence ID" value="XM_014713040.1"/>
</dbReference>
<feature type="signal peptide" evidence="1">
    <location>
        <begin position="1"/>
        <end position="21"/>
    </location>
</feature>
<evidence type="ECO:0000313" key="3">
    <source>
        <dbReference type="Proteomes" id="UP000009131"/>
    </source>
</evidence>
<dbReference type="InParanoid" id="G7E9F9"/>
<evidence type="ECO:0000313" key="2">
    <source>
        <dbReference type="EMBL" id="GAA99278.1"/>
    </source>
</evidence>
<dbReference type="EMBL" id="BABT02000220">
    <property type="protein sequence ID" value="GAA99278.1"/>
    <property type="molecule type" value="Genomic_DNA"/>
</dbReference>